<comment type="caution">
    <text evidence="1">The sequence shown here is derived from an EMBL/GenBank/DDBJ whole genome shotgun (WGS) entry which is preliminary data.</text>
</comment>
<reference evidence="1 2" key="1">
    <citation type="journal article" date="2012" name="Plant Soil">
        <title>Screening of plant growth-promoting traits in arsenic-resistant bacteria isolated from the rhizosphere of soybean plants from Argentinean agricultural soil.</title>
        <authorList>
            <person name="Wevar Oller A.L."/>
            <person name="Talano M.A."/>
            <person name="Agostini E."/>
        </authorList>
    </citation>
    <scope>NUCLEOTIDE SEQUENCE [LARGE SCALE GENOMIC DNA]</scope>
    <source>
        <strain evidence="1 2">AW4</strain>
    </source>
</reference>
<protein>
    <submittedName>
        <fullName evidence="1">Uncharacterized protein</fullName>
    </submittedName>
</protein>
<gene>
    <name evidence="1" type="ORF">KW869_01730</name>
</gene>
<sequence length="88" mass="9534">MATITVIAGGALQPVQHASRHSELGASLARSGMCEESVRDVQQHINKTKTGSANQLTRKANGCYAIDFLPLLPGHWLQRINPLTQLNT</sequence>
<dbReference type="EMBL" id="JAHWXS010000001">
    <property type="protein sequence ID" value="MFK5732225.1"/>
    <property type="molecule type" value="Genomic_DNA"/>
</dbReference>
<keyword evidence="2" id="KW-1185">Reference proteome</keyword>
<proteinExistence type="predicted"/>
<name>A0ABW8NQQ3_9PSED</name>
<organism evidence="1 2">
    <name type="scientific">Pseudomonas urmiensis</name>
    <dbReference type="NCBI Taxonomy" id="2745493"/>
    <lineage>
        <taxon>Bacteria</taxon>
        <taxon>Pseudomonadati</taxon>
        <taxon>Pseudomonadota</taxon>
        <taxon>Gammaproteobacteria</taxon>
        <taxon>Pseudomonadales</taxon>
        <taxon>Pseudomonadaceae</taxon>
        <taxon>Pseudomonas</taxon>
    </lineage>
</organism>
<evidence type="ECO:0000313" key="1">
    <source>
        <dbReference type="EMBL" id="MFK5732225.1"/>
    </source>
</evidence>
<dbReference type="RefSeq" id="WP_274121825.1">
    <property type="nucleotide sequence ID" value="NZ_JAHWXS010000001.1"/>
</dbReference>
<dbReference type="Proteomes" id="UP001621534">
    <property type="component" value="Unassembled WGS sequence"/>
</dbReference>
<accession>A0ABW8NQQ3</accession>
<evidence type="ECO:0000313" key="2">
    <source>
        <dbReference type="Proteomes" id="UP001621534"/>
    </source>
</evidence>